<feature type="transmembrane region" description="Helical" evidence="1">
    <location>
        <begin position="383"/>
        <end position="400"/>
    </location>
</feature>
<keyword evidence="1" id="KW-0812">Transmembrane</keyword>
<organism evidence="2 3">
    <name type="scientific">Anaerocolumna aminovalerica</name>
    <dbReference type="NCBI Taxonomy" id="1527"/>
    <lineage>
        <taxon>Bacteria</taxon>
        <taxon>Bacillati</taxon>
        <taxon>Bacillota</taxon>
        <taxon>Clostridia</taxon>
        <taxon>Lachnospirales</taxon>
        <taxon>Lachnospiraceae</taxon>
        <taxon>Anaerocolumna</taxon>
    </lineage>
</organism>
<evidence type="ECO:0000313" key="2">
    <source>
        <dbReference type="EMBL" id="SFO34347.1"/>
    </source>
</evidence>
<dbReference type="Proteomes" id="UP000198806">
    <property type="component" value="Unassembled WGS sequence"/>
</dbReference>
<proteinExistence type="predicted"/>
<keyword evidence="3" id="KW-1185">Reference proteome</keyword>
<dbReference type="STRING" id="1527.SAMN04489757_11918"/>
<sequence>MSNIQMIQVLFALLMVFILLFFYLLYIGRKQIMARQEYSIYNIGRKRWSGSFYYKVYDFFVQMPITKGYFNKVQRQFEILMPDDTKQIEIKTAKTIMLSWLIDGAAIFFIFFRKPSLYNAILSITYLYFINNQIVYLALDKSDLKLLKQFDKFFRNVRRYYQEHGMIDEAIHETLEHAEHPIKLHISKIHKILTNEDIEEEAAKYKENIPNRFIKTFLALSVIIMKYGDKKVDNQSLFMTNLKYLRQEINIEIVNREKINFLFSGLVFIALMPILFLQAIQNWAISSFSGLKYFYYGAFGILTMVLIFIITIISYKTITHLKENLRIEVKSYVIIDYFTQVPIVKKHLENILNKNYGKTLRLQKLLNRAGESITPIQFLFKRILYSLITFLCCIILSFSIHKGKRNQLLTGTDNISYISSMLSERQARDMKEAVVIYTDRFKNQTVTLGEVEYSLLEEGVLKSKQLATLTAEEVFYRIRAYQVEHFKWYELLIGLLIAIITYYIPYFQLILLKKMRQMVMDDEVMQFQSIILMIMFIDQMSVETLLEWMENFANVFKKSIQSCINNLQSGELEALEELKKQEPFEPFVNIIEKLQICDKIGIEKAFNEIGIERINYQEKRKLENEIYTSNKTNYATIMAWMPFITTIGLYLIIPFMVEGFTQLITYLDQMNNT</sequence>
<feature type="transmembrane region" description="Helical" evidence="1">
    <location>
        <begin position="6"/>
        <end position="26"/>
    </location>
</feature>
<feature type="transmembrane region" description="Helical" evidence="1">
    <location>
        <begin position="261"/>
        <end position="281"/>
    </location>
</feature>
<reference evidence="2 3" key="1">
    <citation type="submission" date="2016-10" db="EMBL/GenBank/DDBJ databases">
        <authorList>
            <person name="de Groot N.N."/>
        </authorList>
    </citation>
    <scope>NUCLEOTIDE SEQUENCE [LARGE SCALE GENOMIC DNA]</scope>
    <source>
        <strain evidence="2 3">DSM 1283</strain>
    </source>
</reference>
<feature type="transmembrane region" description="Helical" evidence="1">
    <location>
        <begin position="95"/>
        <end position="112"/>
    </location>
</feature>
<protein>
    <submittedName>
        <fullName evidence="2">Uncharacterized protein</fullName>
    </submittedName>
</protein>
<feature type="transmembrane region" description="Helical" evidence="1">
    <location>
        <begin position="491"/>
        <end position="512"/>
    </location>
</feature>
<keyword evidence="1" id="KW-1133">Transmembrane helix</keyword>
<keyword evidence="1" id="KW-0472">Membrane</keyword>
<feature type="transmembrane region" description="Helical" evidence="1">
    <location>
        <begin position="637"/>
        <end position="657"/>
    </location>
</feature>
<accession>A0A1I5GEM7</accession>
<evidence type="ECO:0000256" key="1">
    <source>
        <dbReference type="SAM" id="Phobius"/>
    </source>
</evidence>
<feature type="transmembrane region" description="Helical" evidence="1">
    <location>
        <begin position="293"/>
        <end position="315"/>
    </location>
</feature>
<dbReference type="RefSeq" id="WP_091687052.1">
    <property type="nucleotide sequence ID" value="NZ_BAABFM010000069.1"/>
</dbReference>
<gene>
    <name evidence="2" type="ORF">SAMN04489757_11918</name>
</gene>
<name>A0A1I5GEM7_9FIRM</name>
<dbReference type="AlphaFoldDB" id="A0A1I5GEM7"/>
<dbReference type="OrthoDB" id="2662505at2"/>
<feature type="transmembrane region" description="Helical" evidence="1">
    <location>
        <begin position="118"/>
        <end position="139"/>
    </location>
</feature>
<dbReference type="EMBL" id="FOWD01000019">
    <property type="protein sequence ID" value="SFO34347.1"/>
    <property type="molecule type" value="Genomic_DNA"/>
</dbReference>
<evidence type="ECO:0000313" key="3">
    <source>
        <dbReference type="Proteomes" id="UP000198806"/>
    </source>
</evidence>